<comment type="subcellular location">
    <subcellularLocation>
        <location evidence="1">Cell membrane</location>
        <topology evidence="1">Multi-pass membrane protein</topology>
    </subcellularLocation>
</comment>
<dbReference type="GO" id="GO:0022857">
    <property type="term" value="F:transmembrane transporter activity"/>
    <property type="evidence" value="ECO:0007669"/>
    <property type="project" value="InterPro"/>
</dbReference>
<evidence type="ECO:0000256" key="6">
    <source>
        <dbReference type="ARBA" id="ARBA00023136"/>
    </source>
</evidence>
<dbReference type="CDD" id="cd06173">
    <property type="entry name" value="MFS_MefA_like"/>
    <property type="match status" value="1"/>
</dbReference>
<feature type="region of interest" description="Disordered" evidence="7">
    <location>
        <begin position="207"/>
        <end position="228"/>
    </location>
</feature>
<accession>A0A382SE87</accession>
<evidence type="ECO:0000256" key="1">
    <source>
        <dbReference type="ARBA" id="ARBA00004651"/>
    </source>
</evidence>
<dbReference type="GO" id="GO:0005886">
    <property type="term" value="C:plasma membrane"/>
    <property type="evidence" value="ECO:0007669"/>
    <property type="project" value="UniProtKB-SubCell"/>
</dbReference>
<organism evidence="10">
    <name type="scientific">marine metagenome</name>
    <dbReference type="NCBI Taxonomy" id="408172"/>
    <lineage>
        <taxon>unclassified sequences</taxon>
        <taxon>metagenomes</taxon>
        <taxon>ecological metagenomes</taxon>
    </lineage>
</organism>
<dbReference type="InterPro" id="IPR010290">
    <property type="entry name" value="TM_effector"/>
</dbReference>
<dbReference type="Pfam" id="PF05977">
    <property type="entry name" value="MFS_3"/>
    <property type="match status" value="1"/>
</dbReference>
<sequence length="228" mass="24842">MPSLHTLDSLRRYRDYRLLWTSNFCANSAQWFQLLTVGWLVRELTAGSPTSALLVVTVGGASSLPVLLVGPLGGVLGDRIDRRTLVMVTQGIMAIAAILFALLVHSGQVQVWHAYSYVILIGVGLAISRPVRQALIANTVPREDFGNAFATNTFTIAGTRMIGPLFGGVLILTLGFTWNFVVESAFYVTGVLVLLRMNTPYRFAAQAPNPGRSQAPYRRAHTDKPVSP</sequence>
<dbReference type="InterPro" id="IPR036259">
    <property type="entry name" value="MFS_trans_sf"/>
</dbReference>
<feature type="domain" description="Major facilitator superfamily (MFS) profile" evidence="9">
    <location>
        <begin position="1"/>
        <end position="228"/>
    </location>
</feature>
<evidence type="ECO:0000256" key="8">
    <source>
        <dbReference type="SAM" id="Phobius"/>
    </source>
</evidence>
<name>A0A382SE87_9ZZZZ</name>
<dbReference type="PANTHER" id="PTHR23513:SF6">
    <property type="entry name" value="MAJOR FACILITATOR SUPERFAMILY ASSOCIATED DOMAIN-CONTAINING PROTEIN"/>
    <property type="match status" value="1"/>
</dbReference>
<evidence type="ECO:0000256" key="7">
    <source>
        <dbReference type="SAM" id="MobiDB-lite"/>
    </source>
</evidence>
<dbReference type="EMBL" id="UINC01128027">
    <property type="protein sequence ID" value="SVD07527.1"/>
    <property type="molecule type" value="Genomic_DNA"/>
</dbReference>
<keyword evidence="3" id="KW-1003">Cell membrane</keyword>
<evidence type="ECO:0000313" key="10">
    <source>
        <dbReference type="EMBL" id="SVD07527.1"/>
    </source>
</evidence>
<dbReference type="AlphaFoldDB" id="A0A382SE87"/>
<evidence type="ECO:0000256" key="3">
    <source>
        <dbReference type="ARBA" id="ARBA00022475"/>
    </source>
</evidence>
<keyword evidence="6 8" id="KW-0472">Membrane</keyword>
<keyword evidence="5 8" id="KW-1133">Transmembrane helix</keyword>
<feature type="non-terminal residue" evidence="10">
    <location>
        <position position="228"/>
    </location>
</feature>
<dbReference type="Gene3D" id="1.20.1250.20">
    <property type="entry name" value="MFS general substrate transporter like domains"/>
    <property type="match status" value="1"/>
</dbReference>
<feature type="transmembrane region" description="Helical" evidence="8">
    <location>
        <begin position="53"/>
        <end position="73"/>
    </location>
</feature>
<keyword evidence="4 8" id="KW-0812">Transmembrane</keyword>
<gene>
    <name evidence="10" type="ORF">METZ01_LOCUS360381</name>
</gene>
<feature type="transmembrane region" description="Helical" evidence="8">
    <location>
        <begin position="178"/>
        <end position="195"/>
    </location>
</feature>
<evidence type="ECO:0000259" key="9">
    <source>
        <dbReference type="PROSITE" id="PS50850"/>
    </source>
</evidence>
<protein>
    <recommendedName>
        <fullName evidence="9">Major facilitator superfamily (MFS) profile domain-containing protein</fullName>
    </recommendedName>
</protein>
<feature type="transmembrane region" description="Helical" evidence="8">
    <location>
        <begin position="85"/>
        <end position="104"/>
    </location>
</feature>
<evidence type="ECO:0000256" key="2">
    <source>
        <dbReference type="ARBA" id="ARBA00022448"/>
    </source>
</evidence>
<dbReference type="InterPro" id="IPR020846">
    <property type="entry name" value="MFS_dom"/>
</dbReference>
<reference evidence="10" key="1">
    <citation type="submission" date="2018-05" db="EMBL/GenBank/DDBJ databases">
        <authorList>
            <person name="Lanie J.A."/>
            <person name="Ng W.-L."/>
            <person name="Kazmierczak K.M."/>
            <person name="Andrzejewski T.M."/>
            <person name="Davidsen T.M."/>
            <person name="Wayne K.J."/>
            <person name="Tettelin H."/>
            <person name="Glass J.I."/>
            <person name="Rusch D."/>
            <person name="Podicherti R."/>
            <person name="Tsui H.-C.T."/>
            <person name="Winkler M.E."/>
        </authorList>
    </citation>
    <scope>NUCLEOTIDE SEQUENCE</scope>
</reference>
<dbReference type="PANTHER" id="PTHR23513">
    <property type="entry name" value="INTEGRAL MEMBRANE EFFLUX PROTEIN-RELATED"/>
    <property type="match status" value="1"/>
</dbReference>
<evidence type="ECO:0000256" key="5">
    <source>
        <dbReference type="ARBA" id="ARBA00022989"/>
    </source>
</evidence>
<keyword evidence="2" id="KW-0813">Transport</keyword>
<feature type="transmembrane region" description="Helical" evidence="8">
    <location>
        <begin position="110"/>
        <end position="128"/>
    </location>
</feature>
<feature type="transmembrane region" description="Helical" evidence="8">
    <location>
        <begin position="149"/>
        <end position="172"/>
    </location>
</feature>
<dbReference type="SUPFAM" id="SSF103473">
    <property type="entry name" value="MFS general substrate transporter"/>
    <property type="match status" value="1"/>
</dbReference>
<evidence type="ECO:0000256" key="4">
    <source>
        <dbReference type="ARBA" id="ARBA00022692"/>
    </source>
</evidence>
<proteinExistence type="predicted"/>
<dbReference type="PROSITE" id="PS50850">
    <property type="entry name" value="MFS"/>
    <property type="match status" value="1"/>
</dbReference>